<dbReference type="GO" id="GO:0005737">
    <property type="term" value="C:cytoplasm"/>
    <property type="evidence" value="ECO:0007669"/>
    <property type="project" value="TreeGrafter"/>
</dbReference>
<dbReference type="GO" id="GO:0004038">
    <property type="term" value="F:allantoinase activity"/>
    <property type="evidence" value="ECO:0007669"/>
    <property type="project" value="TreeGrafter"/>
</dbReference>
<dbReference type="PANTHER" id="PTHR43668">
    <property type="entry name" value="ALLANTOINASE"/>
    <property type="match status" value="1"/>
</dbReference>
<dbReference type="Gene3D" id="3.20.20.140">
    <property type="entry name" value="Metal-dependent hydrolases"/>
    <property type="match status" value="1"/>
</dbReference>
<dbReference type="InterPro" id="IPR006680">
    <property type="entry name" value="Amidohydro-rel"/>
</dbReference>
<organism evidence="2">
    <name type="scientific">Micromonospora sp. HUAS YX12</name>
    <dbReference type="NCBI Taxonomy" id="3156396"/>
    <lineage>
        <taxon>Bacteria</taxon>
        <taxon>Bacillati</taxon>
        <taxon>Actinomycetota</taxon>
        <taxon>Actinomycetes</taxon>
        <taxon>Micromonosporales</taxon>
        <taxon>Micromonosporaceae</taxon>
        <taxon>Micromonospora</taxon>
    </lineage>
</organism>
<dbReference type="GO" id="GO:0006145">
    <property type="term" value="P:purine nucleobase catabolic process"/>
    <property type="evidence" value="ECO:0007669"/>
    <property type="project" value="TreeGrafter"/>
</dbReference>
<dbReference type="SUPFAM" id="SSF51338">
    <property type="entry name" value="Composite domain of metallo-dependent hydrolases"/>
    <property type="match status" value="1"/>
</dbReference>
<dbReference type="InterPro" id="IPR032466">
    <property type="entry name" value="Metal_Hydrolase"/>
</dbReference>
<dbReference type="PANTHER" id="PTHR43668:SF2">
    <property type="entry name" value="ALLANTOINASE"/>
    <property type="match status" value="1"/>
</dbReference>
<dbReference type="EMBL" id="CP157974">
    <property type="protein sequence ID" value="XBT80098.1"/>
    <property type="molecule type" value="Genomic_DNA"/>
</dbReference>
<dbReference type="SUPFAM" id="SSF51556">
    <property type="entry name" value="Metallo-dependent hydrolases"/>
    <property type="match status" value="1"/>
</dbReference>
<name>A0AAU7QV63_9ACTN</name>
<dbReference type="Pfam" id="PF01979">
    <property type="entry name" value="Amidohydro_1"/>
    <property type="match status" value="1"/>
</dbReference>
<dbReference type="AlphaFoldDB" id="A0AAU7QV63"/>
<proteinExistence type="predicted"/>
<reference evidence="2" key="1">
    <citation type="submission" date="2024-06" db="EMBL/GenBank/DDBJ databases">
        <title>Micromonospora sp. strain HUAS YX12 genome sequences.</title>
        <authorList>
            <person name="Mo P."/>
        </authorList>
    </citation>
    <scope>NUCLEOTIDE SEQUENCE</scope>
    <source>
        <strain evidence="2">HUAS YX12</strain>
    </source>
</reference>
<dbReference type="InterPro" id="IPR050138">
    <property type="entry name" value="DHOase/Allantoinase_Hydrolase"/>
</dbReference>
<feature type="domain" description="Amidohydrolase-related" evidence="1">
    <location>
        <begin position="57"/>
        <end position="466"/>
    </location>
</feature>
<evidence type="ECO:0000313" key="2">
    <source>
        <dbReference type="EMBL" id="XBT80098.1"/>
    </source>
</evidence>
<accession>A0AAU7QV63</accession>
<evidence type="ECO:0000259" key="1">
    <source>
        <dbReference type="Pfam" id="PF01979"/>
    </source>
</evidence>
<gene>
    <name evidence="2" type="ORF">ABIH81_20905</name>
</gene>
<protein>
    <submittedName>
        <fullName evidence="2">Dihydroorotase family protein</fullName>
    </submittedName>
</protein>
<dbReference type="RefSeq" id="WP_349876585.1">
    <property type="nucleotide sequence ID" value="NZ_CP157974.1"/>
</dbReference>
<sequence>MSTYDLLLTNVRAVRHDRPETELMDIAVTEGRISRVAPQIDRAEAAQVVDGGGRLAFPGVVDAHQHWGIYNPLSEDAVSESRASVQGGVTTALNYMRTGQYYLNRGGRYADFFPEVLAATEGLSYIDYGFHLAPMSREHIGEVPSLVEEHGVTSFKIFMFYGSHGLHGRSADQNSFLMIPEGERYDYAHFEFVMRGVQAARERFPELADEISLSLHCETAEIMSAYTKQVEQDGTLRGLEAYHASRPPHSEGLAVSIASYLAHETGLPKINLLHLSSEKAVDAALRMARAFPHIDFRREVTIGHLVADIDTAHGLGGKVNPPLRPRADVEALWGYVLDGKIDWVVSDHACCRDEVKFGEPRDDIFVAKSGFGGAEYLLPGLVTEGNRRGLSYQRVAELTSWNPAQRFGLRNKGALVQGYDADICLVDPHSTWTVRAEDSESTQEYTPFEGFELTARVTDTFVRGQHVLVDGKVAGEPAGRYLARPQR</sequence>
<dbReference type="InterPro" id="IPR011059">
    <property type="entry name" value="Metal-dep_hydrolase_composite"/>
</dbReference>